<dbReference type="KEGG" id="mvn:Mevan_0012"/>
<dbReference type="OrthoDB" id="10182at2157"/>
<keyword evidence="1" id="KW-1133">Transmembrane helix</keyword>
<dbReference type="InterPro" id="IPR032816">
    <property type="entry name" value="VTT_dom"/>
</dbReference>
<feature type="domain" description="VTT" evidence="2">
    <location>
        <begin position="33"/>
        <end position="149"/>
    </location>
</feature>
<accession>A6UN55</accession>
<dbReference type="AlphaFoldDB" id="A6UN55"/>
<reference evidence="3" key="1">
    <citation type="submission" date="2007-06" db="EMBL/GenBank/DDBJ databases">
        <title>Complete sequence of Methanococcus vannielii SB.</title>
        <authorList>
            <consortium name="US DOE Joint Genome Institute"/>
            <person name="Copeland A."/>
            <person name="Lucas S."/>
            <person name="Lapidus A."/>
            <person name="Barry K."/>
            <person name="Glavina del Rio T."/>
            <person name="Dalin E."/>
            <person name="Tice H."/>
            <person name="Pitluck S."/>
            <person name="Chain P."/>
            <person name="Malfatti S."/>
            <person name="Shin M."/>
            <person name="Vergez L."/>
            <person name="Schmutz J."/>
            <person name="Larimer F."/>
            <person name="Land M."/>
            <person name="Hauser L."/>
            <person name="Kyrpides N."/>
            <person name="Anderson I."/>
            <person name="Sieprawska-Lupa M."/>
            <person name="Whitman W.B."/>
            <person name="Richardson P."/>
        </authorList>
    </citation>
    <scope>NUCLEOTIDE SEQUENCE [LARGE SCALE GENOMIC DNA]</scope>
    <source>
        <strain evidence="3">SB</strain>
    </source>
</reference>
<dbReference type="RefSeq" id="WP_011971831.1">
    <property type="nucleotide sequence ID" value="NC_009634.1"/>
</dbReference>
<sequence>MDIYGYFEDIVNTYGYAGIFIVSYLESVIQPVPPDIFIIGAAAFGLSSVICAFIATFGSLFGGLTGYYLGKRLGNEYFIKIFGEKNYNRGFNYFKKYGVWAVVIAGFSPLPYKVFAWLAGVFNMNPIHFAIGTLIGRLPRFLLIAYFGYGVGILFGITG</sequence>
<dbReference type="HOGENOM" id="CLU_098634_2_0_2"/>
<feature type="transmembrane region" description="Helical" evidence="1">
    <location>
        <begin position="141"/>
        <end position="158"/>
    </location>
</feature>
<keyword evidence="4" id="KW-1185">Reference proteome</keyword>
<dbReference type="GeneID" id="5325836"/>
<gene>
    <name evidence="3" type="ordered locus">Mevan_0012</name>
</gene>
<evidence type="ECO:0000313" key="4">
    <source>
        <dbReference type="Proteomes" id="UP000001107"/>
    </source>
</evidence>
<dbReference type="Pfam" id="PF09335">
    <property type="entry name" value="VTT_dom"/>
    <property type="match status" value="1"/>
</dbReference>
<feature type="transmembrane region" description="Helical" evidence="1">
    <location>
        <begin position="36"/>
        <end position="69"/>
    </location>
</feature>
<keyword evidence="1" id="KW-0472">Membrane</keyword>
<dbReference type="InterPro" id="IPR051311">
    <property type="entry name" value="DedA_domain"/>
</dbReference>
<dbReference type="eggNOG" id="arCOG03118">
    <property type="taxonomic scope" value="Archaea"/>
</dbReference>
<dbReference type="PANTHER" id="PTHR42709">
    <property type="entry name" value="ALKALINE PHOSPHATASE LIKE PROTEIN"/>
    <property type="match status" value="1"/>
</dbReference>
<name>A6UN55_METVS</name>
<dbReference type="EMBL" id="CP000742">
    <property type="protein sequence ID" value="ABR53927.1"/>
    <property type="molecule type" value="Genomic_DNA"/>
</dbReference>
<dbReference type="STRING" id="406327.Mevan_0012"/>
<keyword evidence="1" id="KW-0812">Transmembrane</keyword>
<dbReference type="GO" id="GO:0005886">
    <property type="term" value="C:plasma membrane"/>
    <property type="evidence" value="ECO:0007669"/>
    <property type="project" value="TreeGrafter"/>
</dbReference>
<organism evidence="3 4">
    <name type="scientific">Methanococcus vannielii (strain ATCC 35089 / DSM 1224 / JCM 13029 / OCM 148 / SB)</name>
    <dbReference type="NCBI Taxonomy" id="406327"/>
    <lineage>
        <taxon>Archaea</taxon>
        <taxon>Methanobacteriati</taxon>
        <taxon>Methanobacteriota</taxon>
        <taxon>Methanomada group</taxon>
        <taxon>Methanococci</taxon>
        <taxon>Methanococcales</taxon>
        <taxon>Methanococcaceae</taxon>
        <taxon>Methanococcus</taxon>
    </lineage>
</organism>
<evidence type="ECO:0000256" key="1">
    <source>
        <dbReference type="SAM" id="Phobius"/>
    </source>
</evidence>
<evidence type="ECO:0000259" key="2">
    <source>
        <dbReference type="Pfam" id="PF09335"/>
    </source>
</evidence>
<dbReference type="PANTHER" id="PTHR42709:SF11">
    <property type="entry name" value="DEDA FAMILY PROTEIN"/>
    <property type="match status" value="1"/>
</dbReference>
<dbReference type="Proteomes" id="UP000001107">
    <property type="component" value="Chromosome"/>
</dbReference>
<proteinExistence type="predicted"/>
<protein>
    <submittedName>
        <fullName evidence="3">SNARE associated Golgi protein</fullName>
    </submittedName>
</protein>
<evidence type="ECO:0000313" key="3">
    <source>
        <dbReference type="EMBL" id="ABR53927.1"/>
    </source>
</evidence>